<dbReference type="KEGG" id="wct:WS74_0865"/>
<feature type="domain" description="SHOCT" evidence="1">
    <location>
        <begin position="142"/>
        <end position="169"/>
    </location>
</feature>
<proteinExistence type="predicted"/>
<dbReference type="EMBL" id="CP009223">
    <property type="protein sequence ID" value="AIM63117.1"/>
    <property type="molecule type" value="Genomic_DNA"/>
</dbReference>
<keyword evidence="3" id="KW-1185">Reference proteome</keyword>
<accession>A0A088GLI4</accession>
<reference evidence="2 3" key="1">
    <citation type="journal article" date="2014" name="Genome Announc.">
        <title>Complete Genome Sequences of Fish Pathogenic Weissella ceti Strains WS74 and WS105.</title>
        <authorList>
            <person name="Figueiredo H.C."/>
            <person name="Leal C.A."/>
            <person name="Dorella F.A."/>
            <person name="Carvalho A.F."/>
            <person name="Soares S.C."/>
            <person name="Pereira F.L."/>
            <person name="Azevedo V.A."/>
        </authorList>
    </citation>
    <scope>NUCLEOTIDE SEQUENCE [LARGE SCALE GENOMIC DNA]</scope>
    <source>
        <strain evidence="2 3">WS74</strain>
    </source>
</reference>
<sequence>MKSAADAMVASPEVTITEDEMIMDVPKPLKAKIVADNEKVTITHFGALNFMSGNNGDVVINYSTLSGINVVPVNLLKKGYIEFLTAGTIPVTDRKQLEGHSNVVQIMNLEDTKLFEDLRDFINEKKSQKNTPTQSTQISSADEILKFKELLDAGIITADEFEIKKQELLNK</sequence>
<evidence type="ECO:0000259" key="1">
    <source>
        <dbReference type="Pfam" id="PF09851"/>
    </source>
</evidence>
<dbReference type="STRING" id="759620.WS105_0664"/>
<dbReference type="AlphaFoldDB" id="A0A088GLI4"/>
<dbReference type="InterPro" id="IPR018649">
    <property type="entry name" value="SHOCT"/>
</dbReference>
<dbReference type="RefSeq" id="WP_038536336.1">
    <property type="nucleotide sequence ID" value="NZ_CP009223.1"/>
</dbReference>
<protein>
    <recommendedName>
        <fullName evidence="1">SHOCT domain-containing protein</fullName>
    </recommendedName>
</protein>
<evidence type="ECO:0000313" key="2">
    <source>
        <dbReference type="EMBL" id="AIM63117.1"/>
    </source>
</evidence>
<name>A0A088GLI4_9LACO</name>
<evidence type="ECO:0000313" key="3">
    <source>
        <dbReference type="Proteomes" id="UP000029079"/>
    </source>
</evidence>
<dbReference type="Pfam" id="PF09851">
    <property type="entry name" value="SHOCT"/>
    <property type="match status" value="1"/>
</dbReference>
<organism evidence="2 3">
    <name type="scientific">Weissella ceti</name>
    <dbReference type="NCBI Taxonomy" id="759620"/>
    <lineage>
        <taxon>Bacteria</taxon>
        <taxon>Bacillati</taxon>
        <taxon>Bacillota</taxon>
        <taxon>Bacilli</taxon>
        <taxon>Lactobacillales</taxon>
        <taxon>Lactobacillaceae</taxon>
        <taxon>Weissella</taxon>
    </lineage>
</organism>
<gene>
    <name evidence="2" type="ORF">WS74_0865</name>
</gene>
<dbReference type="Proteomes" id="UP000029079">
    <property type="component" value="Chromosome"/>
</dbReference>
<reference evidence="3" key="2">
    <citation type="submission" date="2014-08" db="EMBL/GenBank/DDBJ databases">
        <title>Complete genome of Weissella ceti strain WS74 isolated from diseased rainbow trout in Brazil.</title>
        <authorList>
            <person name="Figueiredo H.C.P."/>
            <person name="Leal C.A.G."/>
            <person name="Pereira F.L."/>
            <person name="Soares S.C."/>
            <person name="Dorella F.A."/>
            <person name="Carvalho A.F."/>
            <person name="Azevedo V.A.C."/>
        </authorList>
    </citation>
    <scope>NUCLEOTIDE SEQUENCE [LARGE SCALE GENOMIC DNA]</scope>
    <source>
        <strain evidence="3">WS74</strain>
    </source>
</reference>